<organism evidence="3 4">
    <name type="scientific">Novispirillum itersonii</name>
    <name type="common">Aquaspirillum itersonii</name>
    <dbReference type="NCBI Taxonomy" id="189"/>
    <lineage>
        <taxon>Bacteria</taxon>
        <taxon>Pseudomonadati</taxon>
        <taxon>Pseudomonadota</taxon>
        <taxon>Alphaproteobacteria</taxon>
        <taxon>Rhodospirillales</taxon>
        <taxon>Novispirillaceae</taxon>
        <taxon>Novispirillum</taxon>
    </lineage>
</organism>
<feature type="transmembrane region" description="Helical" evidence="2">
    <location>
        <begin position="149"/>
        <end position="174"/>
    </location>
</feature>
<evidence type="ECO:0008006" key="5">
    <source>
        <dbReference type="Google" id="ProtNLM"/>
    </source>
</evidence>
<dbReference type="NCBIfam" id="NF038353">
    <property type="entry name" value="FxLYD_dom"/>
    <property type="match status" value="1"/>
</dbReference>
<evidence type="ECO:0000256" key="1">
    <source>
        <dbReference type="SAM" id="MobiDB-lite"/>
    </source>
</evidence>
<keyword evidence="2" id="KW-0472">Membrane</keyword>
<protein>
    <recommendedName>
        <fullName evidence="5">DUF3426 domain-containing protein</fullName>
    </recommendedName>
</protein>
<proteinExistence type="predicted"/>
<dbReference type="AlphaFoldDB" id="A0A7X0DLD8"/>
<dbReference type="RefSeq" id="WP_311769069.1">
    <property type="nucleotide sequence ID" value="NZ_JACIIX010000001.1"/>
</dbReference>
<evidence type="ECO:0000313" key="3">
    <source>
        <dbReference type="EMBL" id="MBB6209044.1"/>
    </source>
</evidence>
<dbReference type="InterPro" id="IPR047676">
    <property type="entry name" value="FxLYD_dom"/>
</dbReference>
<sequence length="304" mass="32785">MPTRAADMLSFQDDDDFAPPPRGGARPEYRSAPMPMEMDPTPSRRAAAPSGPQDDGDDPFDSVMRGLDDDSLQRRGASRPGAADDPFSDLGFDEGLKGGRDDDDGFGTFGTDDDLSDPLIETDDGFLSPDSDDALPDMFTREPPPRRRILLPILATLMALLVVGGGAGTAAWYWRETIVLRMPELEPYYEMAGIPVDVPGLGLQFKETTSERLAQGGVDTLVIRGFIANVSETPRKVPFLHVTLFDGAGAMVQELAAQPPVPQLLPGETTGFRVQLPNPSAAARRFDLFWAVNPADAGKQVPAK</sequence>
<evidence type="ECO:0000313" key="4">
    <source>
        <dbReference type="Proteomes" id="UP000544872"/>
    </source>
</evidence>
<feature type="compositionally biased region" description="Acidic residues" evidence="1">
    <location>
        <begin position="101"/>
        <end position="119"/>
    </location>
</feature>
<keyword evidence="2" id="KW-1133">Transmembrane helix</keyword>
<reference evidence="3 4" key="1">
    <citation type="submission" date="2020-08" db="EMBL/GenBank/DDBJ databases">
        <title>Genomic Encyclopedia of Type Strains, Phase IV (KMG-IV): sequencing the most valuable type-strain genomes for metagenomic binning, comparative biology and taxonomic classification.</title>
        <authorList>
            <person name="Goeker M."/>
        </authorList>
    </citation>
    <scope>NUCLEOTIDE SEQUENCE [LARGE SCALE GENOMIC DNA]</scope>
    <source>
        <strain evidence="3 4">DSM 11590</strain>
    </source>
</reference>
<dbReference type="Pfam" id="PF11906">
    <property type="entry name" value="DUF3426"/>
    <property type="match status" value="1"/>
</dbReference>
<accession>A0A7X0DLD8</accession>
<feature type="region of interest" description="Disordered" evidence="1">
    <location>
        <begin position="1"/>
        <end position="119"/>
    </location>
</feature>
<gene>
    <name evidence="3" type="ORF">FHS48_000425</name>
</gene>
<name>A0A7X0DLD8_NOVIT</name>
<dbReference type="InterPro" id="IPR021834">
    <property type="entry name" value="DUF3426"/>
</dbReference>
<keyword evidence="2" id="KW-0812">Transmembrane</keyword>
<dbReference type="Proteomes" id="UP000544872">
    <property type="component" value="Unassembled WGS sequence"/>
</dbReference>
<comment type="caution">
    <text evidence="3">The sequence shown here is derived from an EMBL/GenBank/DDBJ whole genome shotgun (WGS) entry which is preliminary data.</text>
</comment>
<keyword evidence="4" id="KW-1185">Reference proteome</keyword>
<dbReference type="EMBL" id="JACIIX010000001">
    <property type="protein sequence ID" value="MBB6209044.1"/>
    <property type="molecule type" value="Genomic_DNA"/>
</dbReference>
<evidence type="ECO:0000256" key="2">
    <source>
        <dbReference type="SAM" id="Phobius"/>
    </source>
</evidence>